<organism evidence="2 3">
    <name type="scientific">Cymbomonas tetramitiformis</name>
    <dbReference type="NCBI Taxonomy" id="36881"/>
    <lineage>
        <taxon>Eukaryota</taxon>
        <taxon>Viridiplantae</taxon>
        <taxon>Chlorophyta</taxon>
        <taxon>Pyramimonadophyceae</taxon>
        <taxon>Pyramimonadales</taxon>
        <taxon>Pyramimonadaceae</taxon>
        <taxon>Cymbomonas</taxon>
    </lineage>
</organism>
<dbReference type="Proteomes" id="UP001190700">
    <property type="component" value="Unassembled WGS sequence"/>
</dbReference>
<name>A0AAE0GAM7_9CHLO</name>
<keyword evidence="1" id="KW-0732">Signal</keyword>
<proteinExistence type="predicted"/>
<reference evidence="2 3" key="1">
    <citation type="journal article" date="2015" name="Genome Biol. Evol.">
        <title>Comparative Genomics of a Bacterivorous Green Alga Reveals Evolutionary Causalities and Consequences of Phago-Mixotrophic Mode of Nutrition.</title>
        <authorList>
            <person name="Burns J.A."/>
            <person name="Paasch A."/>
            <person name="Narechania A."/>
            <person name="Kim E."/>
        </authorList>
    </citation>
    <scope>NUCLEOTIDE SEQUENCE [LARGE SCALE GENOMIC DNA]</scope>
    <source>
        <strain evidence="2 3">PLY_AMNH</strain>
    </source>
</reference>
<dbReference type="EMBL" id="LGRX02007623">
    <property type="protein sequence ID" value="KAK3274631.1"/>
    <property type="molecule type" value="Genomic_DNA"/>
</dbReference>
<keyword evidence="3" id="KW-1185">Reference proteome</keyword>
<dbReference type="AlphaFoldDB" id="A0AAE0GAM7"/>
<feature type="signal peptide" evidence="1">
    <location>
        <begin position="1"/>
        <end position="22"/>
    </location>
</feature>
<evidence type="ECO:0000256" key="1">
    <source>
        <dbReference type="SAM" id="SignalP"/>
    </source>
</evidence>
<sequence>MALRLTPLALQLLLTVVMSSYGVQVETVVQDTAPAAPTLDPACASVHEAMLTTSKTGRSLLVRDYHPGIGLGHVLEVRAIAALVALAVQRSIVFEHCQDETAPWERGQDLGVPGCKQRGLPVVGTEEPLLVGRVPRDVSTDYSPVYGPTLADLRSADAVYPPPGTPRAIDGRSNNSWELLAGADSVVVMETIDTGRLEEYLNAPAPKEFIRGLFDKHLKGTATSASVPADFLSEMKCCALKAVQWAPSRRLERRVSEFLRRNSLKFPPPVSAHLRTFDLDWEKCRLAAGSVHSWSQVDAAMKKCSAPEELGGYGRASMLRGIALSAFVNATVNLARHHPIHVSTDSEEVYNWLSARGTAQGLVTSGEPFTYPTTQIFYTFADVVDMHLMSHARYILAPSISSFSSIAACLSHSQTPPKLLTNLEEINEEDADKIAMLYQAVRA</sequence>
<protein>
    <submittedName>
        <fullName evidence="2">Uncharacterized protein</fullName>
    </submittedName>
</protein>
<accession>A0AAE0GAM7</accession>
<comment type="caution">
    <text evidence="2">The sequence shown here is derived from an EMBL/GenBank/DDBJ whole genome shotgun (WGS) entry which is preliminary data.</text>
</comment>
<evidence type="ECO:0000313" key="2">
    <source>
        <dbReference type="EMBL" id="KAK3274631.1"/>
    </source>
</evidence>
<gene>
    <name evidence="2" type="ORF">CYMTET_17198</name>
</gene>
<feature type="chain" id="PRO_5042109579" evidence="1">
    <location>
        <begin position="23"/>
        <end position="443"/>
    </location>
</feature>
<evidence type="ECO:0000313" key="3">
    <source>
        <dbReference type="Proteomes" id="UP001190700"/>
    </source>
</evidence>